<sequence>MVTSKEKSRSIVAMGLGVGKEGLTVVEGIAGLGRVVQHRSKVIGCVLCLKRLKDALKAWNKDIFGNVFDNICLAENRVDDEELRFQSDPSEECHESLHQAQVELLLAFKK</sequence>
<evidence type="ECO:0000313" key="1">
    <source>
        <dbReference type="EMBL" id="KAL3516792.1"/>
    </source>
</evidence>
<protein>
    <submittedName>
        <fullName evidence="1">Uncharacterized protein</fullName>
    </submittedName>
</protein>
<evidence type="ECO:0000313" key="2">
    <source>
        <dbReference type="Proteomes" id="UP001630127"/>
    </source>
</evidence>
<keyword evidence="2" id="KW-1185">Reference proteome</keyword>
<dbReference type="AlphaFoldDB" id="A0ABD2ZBC4"/>
<name>A0ABD2ZBC4_9GENT</name>
<dbReference type="EMBL" id="JBJUIK010000010">
    <property type="protein sequence ID" value="KAL3516792.1"/>
    <property type="molecule type" value="Genomic_DNA"/>
</dbReference>
<proteinExistence type="predicted"/>
<dbReference type="Proteomes" id="UP001630127">
    <property type="component" value="Unassembled WGS sequence"/>
</dbReference>
<accession>A0ABD2ZBC4</accession>
<gene>
    <name evidence="1" type="ORF">ACH5RR_023694</name>
</gene>
<comment type="caution">
    <text evidence="1">The sequence shown here is derived from an EMBL/GenBank/DDBJ whole genome shotgun (WGS) entry which is preliminary data.</text>
</comment>
<organism evidence="1 2">
    <name type="scientific">Cinchona calisaya</name>
    <dbReference type="NCBI Taxonomy" id="153742"/>
    <lineage>
        <taxon>Eukaryota</taxon>
        <taxon>Viridiplantae</taxon>
        <taxon>Streptophyta</taxon>
        <taxon>Embryophyta</taxon>
        <taxon>Tracheophyta</taxon>
        <taxon>Spermatophyta</taxon>
        <taxon>Magnoliopsida</taxon>
        <taxon>eudicotyledons</taxon>
        <taxon>Gunneridae</taxon>
        <taxon>Pentapetalae</taxon>
        <taxon>asterids</taxon>
        <taxon>lamiids</taxon>
        <taxon>Gentianales</taxon>
        <taxon>Rubiaceae</taxon>
        <taxon>Cinchonoideae</taxon>
        <taxon>Cinchoneae</taxon>
        <taxon>Cinchona</taxon>
    </lineage>
</organism>
<reference evidence="1 2" key="1">
    <citation type="submission" date="2024-11" db="EMBL/GenBank/DDBJ databases">
        <title>A near-complete genome assembly of Cinchona calisaya.</title>
        <authorList>
            <person name="Lian D.C."/>
            <person name="Zhao X.W."/>
            <person name="Wei L."/>
        </authorList>
    </citation>
    <scope>NUCLEOTIDE SEQUENCE [LARGE SCALE GENOMIC DNA]</scope>
    <source>
        <tissue evidence="1">Nenye</tissue>
    </source>
</reference>